<dbReference type="PANTHER" id="PTHR12145:SF41">
    <property type="entry name" value="MANNAN ENDO-1,6-ALPHA-MANNOSIDASE"/>
    <property type="match status" value="1"/>
</dbReference>
<dbReference type="Proteomes" id="UP000285405">
    <property type="component" value="Unassembled WGS sequence"/>
</dbReference>
<comment type="subcellular location">
    <subcellularLocation>
        <location evidence="2">Endomembrane system</location>
    </subcellularLocation>
</comment>
<dbReference type="PIRSF" id="PIRSF016302">
    <property type="entry name" value="Man_a_manosd"/>
    <property type="match status" value="1"/>
</dbReference>
<feature type="region of interest" description="Disordered" evidence="11">
    <location>
        <begin position="389"/>
        <end position="414"/>
    </location>
</feature>
<accession>A0A420ISI0</accession>
<dbReference type="GO" id="GO:0016052">
    <property type="term" value="P:carbohydrate catabolic process"/>
    <property type="evidence" value="ECO:0007669"/>
    <property type="project" value="InterPro"/>
</dbReference>
<reference evidence="14 15" key="1">
    <citation type="journal article" date="2018" name="BMC Genomics">
        <title>Comparative genome analyses reveal sequence features reflecting distinct modes of host-adaptation between dicot and monocot powdery mildew.</title>
        <authorList>
            <person name="Wu Y."/>
            <person name="Ma X."/>
            <person name="Pan Z."/>
            <person name="Kale S.D."/>
            <person name="Song Y."/>
            <person name="King H."/>
            <person name="Zhang Q."/>
            <person name="Presley C."/>
            <person name="Deng X."/>
            <person name="Wei C.I."/>
            <person name="Xiao S."/>
        </authorList>
    </citation>
    <scope>NUCLEOTIDE SEQUENCE [LARGE SCALE GENOMIC DNA]</scope>
    <source>
        <strain evidence="14">UCSC1</strain>
    </source>
</reference>
<evidence type="ECO:0000256" key="4">
    <source>
        <dbReference type="ARBA" id="ARBA00012350"/>
    </source>
</evidence>
<name>A0A420ISI0_9PEZI</name>
<proteinExistence type="inferred from homology"/>
<keyword evidence="9 10" id="KW-0326">Glycosidase</keyword>
<feature type="transmembrane region" description="Helical" evidence="12">
    <location>
        <begin position="426"/>
        <end position="447"/>
    </location>
</feature>
<dbReference type="OrthoDB" id="4187847at2759"/>
<evidence type="ECO:0000256" key="3">
    <source>
        <dbReference type="ARBA" id="ARBA00009699"/>
    </source>
</evidence>
<gene>
    <name evidence="14" type="ORF">GcC1_063003</name>
</gene>
<evidence type="ECO:0000256" key="13">
    <source>
        <dbReference type="SAM" id="SignalP"/>
    </source>
</evidence>
<organism evidence="14 15">
    <name type="scientific">Golovinomyces cichoracearum</name>
    <dbReference type="NCBI Taxonomy" id="62708"/>
    <lineage>
        <taxon>Eukaryota</taxon>
        <taxon>Fungi</taxon>
        <taxon>Dikarya</taxon>
        <taxon>Ascomycota</taxon>
        <taxon>Pezizomycotina</taxon>
        <taxon>Leotiomycetes</taxon>
        <taxon>Erysiphales</taxon>
        <taxon>Erysiphaceae</taxon>
        <taxon>Golovinomyces</taxon>
    </lineage>
</organism>
<evidence type="ECO:0000256" key="6">
    <source>
        <dbReference type="ARBA" id="ARBA00022801"/>
    </source>
</evidence>
<dbReference type="EC" id="3.2.1.101" evidence="4 10"/>
<evidence type="ECO:0000256" key="2">
    <source>
        <dbReference type="ARBA" id="ARBA00004308"/>
    </source>
</evidence>
<dbReference type="PANTHER" id="PTHR12145">
    <property type="entry name" value="MANNAN ENDO-1,6-ALPHA-MANNOSIDASE DCW1"/>
    <property type="match status" value="1"/>
</dbReference>
<dbReference type="GO" id="GO:0008496">
    <property type="term" value="F:mannan endo-1,6-alpha-mannosidase activity"/>
    <property type="evidence" value="ECO:0007669"/>
    <property type="project" value="UniProtKB-UniRule"/>
</dbReference>
<keyword evidence="12" id="KW-0812">Transmembrane</keyword>
<keyword evidence="12" id="KW-1133">Transmembrane helix</keyword>
<dbReference type="FunFam" id="1.50.10.20:FF:000006">
    <property type="entry name" value="Mannan endo-1,6-alpha-mannosidase"/>
    <property type="match status" value="1"/>
</dbReference>
<evidence type="ECO:0000256" key="5">
    <source>
        <dbReference type="ARBA" id="ARBA00022729"/>
    </source>
</evidence>
<evidence type="ECO:0000256" key="9">
    <source>
        <dbReference type="ARBA" id="ARBA00023295"/>
    </source>
</evidence>
<keyword evidence="6 10" id="KW-0378">Hydrolase</keyword>
<evidence type="ECO:0000313" key="14">
    <source>
        <dbReference type="EMBL" id="RKF77480.1"/>
    </source>
</evidence>
<dbReference type="GO" id="GO:0012505">
    <property type="term" value="C:endomembrane system"/>
    <property type="evidence" value="ECO:0007669"/>
    <property type="project" value="UniProtKB-SubCell"/>
</dbReference>
<feature type="signal peptide" evidence="13">
    <location>
        <begin position="1"/>
        <end position="19"/>
    </location>
</feature>
<comment type="catalytic activity">
    <reaction evidence="1 10">
        <text>Random hydrolysis of (1-&gt;6)-alpha-D-mannosidic linkages in unbranched (1-&gt;6)-mannans.</text>
        <dbReference type="EC" id="3.2.1.101"/>
    </reaction>
</comment>
<evidence type="ECO:0000313" key="15">
    <source>
        <dbReference type="Proteomes" id="UP000285405"/>
    </source>
</evidence>
<evidence type="ECO:0000256" key="12">
    <source>
        <dbReference type="SAM" id="Phobius"/>
    </source>
</evidence>
<evidence type="ECO:0000256" key="8">
    <source>
        <dbReference type="ARBA" id="ARBA00023180"/>
    </source>
</evidence>
<dbReference type="InterPro" id="IPR005198">
    <property type="entry name" value="Glyco_hydro_76"/>
</dbReference>
<keyword evidence="5 13" id="KW-0732">Signal</keyword>
<dbReference type="InterPro" id="IPR014480">
    <property type="entry name" value="Mannan-1_6-alpha_mannosidase"/>
</dbReference>
<sequence length="450" mass="49173">MRWSAIELICFLFVYGSRAAITLDTKSKDSVKSAAKILAADLMSFYTGNRLGDTPGNLPDPYYWWEAGAMFGTMINYWYYTGDTTYNAITKQALLHQTGEDGDYMPINQTKTLGNDDQCFWGISAMNAAETKFEDPDEKDFQWLELAQGVFNTQVPRWDTATCGGGLRWQIFTFNSGFTYKNSISNGCFFNLASRLALYTGNKTYADYAERTWNWMSTVGLMTPEFHVYDGAQVSDNCVNPDRNQWTYNVGVYLLGTAALYNFTDGSPIWEQRLRGLLKSAEIFFDNGVMFEGCEASGKCNVDQRSFKGYLARWLADTAELAPFTRSSIMPVLERSAAAAIKTCTAGASGSQCGLRWTTQTNDGSIGVGEQMAVLEVVQGHLMDSAPGWASARKGTATSKGDPNAGSESGKHSLMVSHPATTMGKVGASLVTIVVLVGVISGGVIMVTGV</sequence>
<evidence type="ECO:0000256" key="7">
    <source>
        <dbReference type="ARBA" id="ARBA00023136"/>
    </source>
</evidence>
<dbReference type="InterPro" id="IPR008928">
    <property type="entry name" value="6-hairpin_glycosidase_sf"/>
</dbReference>
<comment type="similarity">
    <text evidence="3 10">Belongs to the glycosyl hydrolase 76 family.</text>
</comment>
<comment type="caution">
    <text evidence="14">The sequence shown here is derived from an EMBL/GenBank/DDBJ whole genome shotgun (WGS) entry which is preliminary data.</text>
</comment>
<dbReference type="Gene3D" id="1.50.10.20">
    <property type="match status" value="1"/>
</dbReference>
<dbReference type="EMBL" id="MCBR01006349">
    <property type="protein sequence ID" value="RKF77480.1"/>
    <property type="molecule type" value="Genomic_DNA"/>
</dbReference>
<evidence type="ECO:0000256" key="10">
    <source>
        <dbReference type="PIRNR" id="PIRNR016302"/>
    </source>
</evidence>
<dbReference type="GO" id="GO:0009272">
    <property type="term" value="P:fungal-type cell wall biogenesis"/>
    <property type="evidence" value="ECO:0007669"/>
    <property type="project" value="TreeGrafter"/>
</dbReference>
<keyword evidence="8" id="KW-0325">Glycoprotein</keyword>
<keyword evidence="7 12" id="KW-0472">Membrane</keyword>
<dbReference type="SUPFAM" id="SSF48208">
    <property type="entry name" value="Six-hairpin glycosidases"/>
    <property type="match status" value="1"/>
</dbReference>
<evidence type="ECO:0000256" key="11">
    <source>
        <dbReference type="SAM" id="MobiDB-lite"/>
    </source>
</evidence>
<feature type="chain" id="PRO_5019194243" description="Mannan endo-1,6-alpha-mannosidase" evidence="13">
    <location>
        <begin position="20"/>
        <end position="450"/>
    </location>
</feature>
<protein>
    <recommendedName>
        <fullName evidence="4 10">Mannan endo-1,6-alpha-mannosidase</fullName>
        <ecNumber evidence="4 10">3.2.1.101</ecNumber>
    </recommendedName>
</protein>
<dbReference type="Pfam" id="PF03663">
    <property type="entry name" value="Glyco_hydro_76"/>
    <property type="match status" value="1"/>
</dbReference>
<evidence type="ECO:0000256" key="1">
    <source>
        <dbReference type="ARBA" id="ARBA00001452"/>
    </source>
</evidence>
<dbReference type="AlphaFoldDB" id="A0A420ISI0"/>